<evidence type="ECO:0008006" key="3">
    <source>
        <dbReference type="Google" id="ProtNLM"/>
    </source>
</evidence>
<proteinExistence type="predicted"/>
<name>A0AAW4V4D4_PHOVU</name>
<evidence type="ECO:0000313" key="2">
    <source>
        <dbReference type="Proteomes" id="UP001199363"/>
    </source>
</evidence>
<protein>
    <recommendedName>
        <fullName evidence="3">VWA domain-containing protein</fullName>
    </recommendedName>
</protein>
<dbReference type="Gene3D" id="3.40.50.410">
    <property type="entry name" value="von Willebrand factor, type A domain"/>
    <property type="match status" value="1"/>
</dbReference>
<dbReference type="Proteomes" id="UP001199363">
    <property type="component" value="Unassembled WGS sequence"/>
</dbReference>
<dbReference type="AlphaFoldDB" id="A0AAW4V4D4"/>
<accession>A0AAW4V4D4</accession>
<organism evidence="1 2">
    <name type="scientific">Phocaeicola vulgatus</name>
    <name type="common">Bacteroides vulgatus</name>
    <dbReference type="NCBI Taxonomy" id="821"/>
    <lineage>
        <taxon>Bacteria</taxon>
        <taxon>Pseudomonadati</taxon>
        <taxon>Bacteroidota</taxon>
        <taxon>Bacteroidia</taxon>
        <taxon>Bacteroidales</taxon>
        <taxon>Bacteroidaceae</taxon>
        <taxon>Phocaeicola</taxon>
    </lineage>
</organism>
<reference evidence="1" key="1">
    <citation type="submission" date="2021-10" db="EMBL/GenBank/DDBJ databases">
        <title>Collection of gut derived symbiotic bacterial strains cultured from healthy donors.</title>
        <authorList>
            <person name="Lin H."/>
            <person name="Littmann E."/>
            <person name="Kohout C."/>
            <person name="Pamer E.G."/>
        </authorList>
    </citation>
    <scope>NUCLEOTIDE SEQUENCE</scope>
    <source>
        <strain evidence="1">DFI.1.167</strain>
    </source>
</reference>
<dbReference type="EMBL" id="JAJCQG010000085">
    <property type="protein sequence ID" value="MCB7283134.1"/>
    <property type="molecule type" value="Genomic_DNA"/>
</dbReference>
<evidence type="ECO:0000313" key="1">
    <source>
        <dbReference type="EMBL" id="MCB7283134.1"/>
    </source>
</evidence>
<dbReference type="InterPro" id="IPR036465">
    <property type="entry name" value="vWFA_dom_sf"/>
</dbReference>
<sequence>MRLYILLDTSGSMDGSKISALNDSMENIIIDLQEKAFNGKNIDIVVLSFARDVTWMHDKPINILDFNWKPLTASGMTSLGKACCELAKNISTYPANNENTAILL</sequence>
<comment type="caution">
    <text evidence="1">The sequence shown here is derived from an EMBL/GenBank/DDBJ whole genome shotgun (WGS) entry which is preliminary data.</text>
</comment>
<gene>
    <name evidence="1" type="ORF">LI282_19135</name>
</gene>
<dbReference type="SUPFAM" id="SSF53300">
    <property type="entry name" value="vWA-like"/>
    <property type="match status" value="1"/>
</dbReference>
<dbReference type="RefSeq" id="WP_227195474.1">
    <property type="nucleotide sequence ID" value="NZ_JAHOOU010000084.1"/>
</dbReference>